<protein>
    <recommendedName>
        <fullName evidence="2">DUF6534 domain-containing protein</fullName>
    </recommendedName>
</protein>
<keyword evidence="1" id="KW-1133">Transmembrane helix</keyword>
<keyword evidence="1" id="KW-0812">Transmembrane</keyword>
<feature type="transmembrane region" description="Helical" evidence="1">
    <location>
        <begin position="142"/>
        <end position="165"/>
    </location>
</feature>
<comment type="caution">
    <text evidence="3">The sequence shown here is derived from an EMBL/GenBank/DDBJ whole genome shotgun (WGS) entry which is preliminary data.</text>
</comment>
<keyword evidence="1" id="KW-0472">Membrane</keyword>
<reference evidence="3 4" key="1">
    <citation type="submission" date="2024-01" db="EMBL/GenBank/DDBJ databases">
        <title>A draft genome for a cacao thread blight-causing isolate of Paramarasmius palmivorus.</title>
        <authorList>
            <person name="Baruah I.K."/>
            <person name="Bukari Y."/>
            <person name="Amoako-Attah I."/>
            <person name="Meinhardt L.W."/>
            <person name="Bailey B.A."/>
            <person name="Cohen S.P."/>
        </authorList>
    </citation>
    <scope>NUCLEOTIDE SEQUENCE [LARGE SCALE GENOMIC DNA]</scope>
    <source>
        <strain evidence="3 4">GH-12</strain>
    </source>
</reference>
<dbReference type="Proteomes" id="UP001383192">
    <property type="component" value="Unassembled WGS sequence"/>
</dbReference>
<dbReference type="Pfam" id="PF20152">
    <property type="entry name" value="DUF6534"/>
    <property type="match status" value="1"/>
</dbReference>
<evidence type="ECO:0000313" key="3">
    <source>
        <dbReference type="EMBL" id="KAK7054850.1"/>
    </source>
</evidence>
<feature type="domain" description="DUF6534" evidence="2">
    <location>
        <begin position="188"/>
        <end position="268"/>
    </location>
</feature>
<evidence type="ECO:0000256" key="1">
    <source>
        <dbReference type="SAM" id="Phobius"/>
    </source>
</evidence>
<feature type="transmembrane region" description="Helical" evidence="1">
    <location>
        <begin position="52"/>
        <end position="69"/>
    </location>
</feature>
<name>A0AAW0DU36_9AGAR</name>
<dbReference type="EMBL" id="JAYKXP010000008">
    <property type="protein sequence ID" value="KAK7054850.1"/>
    <property type="molecule type" value="Genomic_DNA"/>
</dbReference>
<evidence type="ECO:0000313" key="4">
    <source>
        <dbReference type="Proteomes" id="UP001383192"/>
    </source>
</evidence>
<dbReference type="AlphaFoldDB" id="A0AAW0DU36"/>
<accession>A0AAW0DU36</accession>
<evidence type="ECO:0000259" key="2">
    <source>
        <dbReference type="Pfam" id="PF20152"/>
    </source>
</evidence>
<proteinExistence type="predicted"/>
<dbReference type="InterPro" id="IPR045339">
    <property type="entry name" value="DUF6534"/>
</dbReference>
<feature type="transmembrane region" description="Helical" evidence="1">
    <location>
        <begin position="177"/>
        <end position="203"/>
    </location>
</feature>
<sequence>MAENQASPTYMSGPLLTAAWLPFSTIVCLVFFPCKCTSITPHFRRIQKKFKILVYFLYLIELTQTILMTDDAFERFIYGSGTAEAMDRINLTWFSIPLVDGLGECIRTLYVDRTTHISRHAVAFLVQLQFAYRINLLRKSGLILALILAASLAQFGGALTTAIMATSVNGLTLLSNSFMAICFWLGGSAVADVTIALSMIYTLSRYDRSFQQTNDIVKKIIRLTVETGSITGGSPVILACQRGLINFQAIVAVIQLVLFAASPGKTYFHGPGCRTRQGVLQLAYGSV</sequence>
<organism evidence="3 4">
    <name type="scientific">Paramarasmius palmivorus</name>
    <dbReference type="NCBI Taxonomy" id="297713"/>
    <lineage>
        <taxon>Eukaryota</taxon>
        <taxon>Fungi</taxon>
        <taxon>Dikarya</taxon>
        <taxon>Basidiomycota</taxon>
        <taxon>Agaricomycotina</taxon>
        <taxon>Agaricomycetes</taxon>
        <taxon>Agaricomycetidae</taxon>
        <taxon>Agaricales</taxon>
        <taxon>Marasmiineae</taxon>
        <taxon>Marasmiaceae</taxon>
        <taxon>Paramarasmius</taxon>
    </lineage>
</organism>
<feature type="transmembrane region" description="Helical" evidence="1">
    <location>
        <begin position="12"/>
        <end position="32"/>
    </location>
</feature>
<dbReference type="PANTHER" id="PTHR40465:SF1">
    <property type="entry name" value="DUF6534 DOMAIN-CONTAINING PROTEIN"/>
    <property type="match status" value="1"/>
</dbReference>
<dbReference type="PANTHER" id="PTHR40465">
    <property type="entry name" value="CHROMOSOME 1, WHOLE GENOME SHOTGUN SEQUENCE"/>
    <property type="match status" value="1"/>
</dbReference>
<keyword evidence="4" id="KW-1185">Reference proteome</keyword>
<gene>
    <name evidence="3" type="ORF">VNI00_003313</name>
</gene>